<dbReference type="Proteomes" id="UP001142489">
    <property type="component" value="Unassembled WGS sequence"/>
</dbReference>
<dbReference type="AlphaFoldDB" id="A0A9Q0XNF3"/>
<dbReference type="EMBL" id="JAPFRF010000010">
    <property type="protein sequence ID" value="KAJ7320641.1"/>
    <property type="molecule type" value="Genomic_DNA"/>
</dbReference>
<dbReference type="GO" id="GO:0016020">
    <property type="term" value="C:membrane"/>
    <property type="evidence" value="ECO:0007669"/>
    <property type="project" value="TreeGrafter"/>
</dbReference>
<dbReference type="GO" id="GO:0006689">
    <property type="term" value="P:ganglioside catabolic process"/>
    <property type="evidence" value="ECO:0007669"/>
    <property type="project" value="TreeGrafter"/>
</dbReference>
<comment type="caution">
    <text evidence="1">The sequence shown here is derived from an EMBL/GenBank/DDBJ whole genome shotgun (WGS) entry which is preliminary data.</text>
</comment>
<name>A0A9Q0XNF3_9SAUR</name>
<dbReference type="PANTHER" id="PTHR10628">
    <property type="entry name" value="SIALIDASE"/>
    <property type="match status" value="1"/>
</dbReference>
<dbReference type="PANTHER" id="PTHR10628:SF23">
    <property type="entry name" value="SIALIDASE-3"/>
    <property type="match status" value="1"/>
</dbReference>
<dbReference type="CDD" id="cd15482">
    <property type="entry name" value="Sialidase_non-viral"/>
    <property type="match status" value="1"/>
</dbReference>
<reference evidence="1" key="1">
    <citation type="journal article" date="2023" name="DNA Res.">
        <title>Chromosome-level genome assembly of Phrynocephalus forsythii using third-generation DNA sequencing and Hi-C analysis.</title>
        <authorList>
            <person name="Qi Y."/>
            <person name="Zhao W."/>
            <person name="Zhao Y."/>
            <person name="Niu C."/>
            <person name="Cao S."/>
            <person name="Zhang Y."/>
        </authorList>
    </citation>
    <scope>NUCLEOTIDE SEQUENCE</scope>
    <source>
        <tissue evidence="1">Muscle</tissue>
    </source>
</reference>
<dbReference type="GO" id="GO:0009313">
    <property type="term" value="P:oligosaccharide catabolic process"/>
    <property type="evidence" value="ECO:0007669"/>
    <property type="project" value="TreeGrafter"/>
</dbReference>
<organism evidence="1 2">
    <name type="scientific">Phrynocephalus forsythii</name>
    <dbReference type="NCBI Taxonomy" id="171643"/>
    <lineage>
        <taxon>Eukaryota</taxon>
        <taxon>Metazoa</taxon>
        <taxon>Chordata</taxon>
        <taxon>Craniata</taxon>
        <taxon>Vertebrata</taxon>
        <taxon>Euteleostomi</taxon>
        <taxon>Lepidosauria</taxon>
        <taxon>Squamata</taxon>
        <taxon>Bifurcata</taxon>
        <taxon>Unidentata</taxon>
        <taxon>Episquamata</taxon>
        <taxon>Toxicofera</taxon>
        <taxon>Iguania</taxon>
        <taxon>Acrodonta</taxon>
        <taxon>Agamidae</taxon>
        <taxon>Agaminae</taxon>
        <taxon>Phrynocephalus</taxon>
    </lineage>
</organism>
<dbReference type="Gene3D" id="2.120.10.10">
    <property type="match status" value="1"/>
</dbReference>
<dbReference type="GO" id="GO:0005737">
    <property type="term" value="C:cytoplasm"/>
    <property type="evidence" value="ECO:0007669"/>
    <property type="project" value="TreeGrafter"/>
</dbReference>
<evidence type="ECO:0000313" key="1">
    <source>
        <dbReference type="EMBL" id="KAJ7320641.1"/>
    </source>
</evidence>
<dbReference type="InterPro" id="IPR026856">
    <property type="entry name" value="Sialidase_fam"/>
</dbReference>
<sequence length="89" mass="9785">MDLGIYLNTSPLEKGCWKKPWVLYKGPSGYSDLAICEEGESLVFGCLFECGVSSACEEIAFQLFKDIDLLRKVTEGCLCPETPSEASHS</sequence>
<dbReference type="OrthoDB" id="2739686at2759"/>
<dbReference type="InterPro" id="IPR036278">
    <property type="entry name" value="Sialidase_sf"/>
</dbReference>
<proteinExistence type="predicted"/>
<gene>
    <name evidence="1" type="ORF">JRQ81_020152</name>
</gene>
<keyword evidence="2" id="KW-1185">Reference proteome</keyword>
<evidence type="ECO:0000313" key="2">
    <source>
        <dbReference type="Proteomes" id="UP001142489"/>
    </source>
</evidence>
<dbReference type="SUPFAM" id="SSF50939">
    <property type="entry name" value="Sialidases"/>
    <property type="match status" value="1"/>
</dbReference>
<dbReference type="GO" id="GO:0004308">
    <property type="term" value="F:exo-alpha-sialidase activity"/>
    <property type="evidence" value="ECO:0007669"/>
    <property type="project" value="InterPro"/>
</dbReference>
<accession>A0A9Q0XNF3</accession>
<protein>
    <submittedName>
        <fullName evidence="1">Uncharacterized protein</fullName>
    </submittedName>
</protein>